<proteinExistence type="predicted"/>
<keyword evidence="3" id="KW-1185">Reference proteome</keyword>
<dbReference type="InterPro" id="IPR001173">
    <property type="entry name" value="Glyco_trans_2-like"/>
</dbReference>
<gene>
    <name evidence="2" type="ORF">VLY81_08255</name>
</gene>
<dbReference type="InterPro" id="IPR050256">
    <property type="entry name" value="Glycosyltransferase_2"/>
</dbReference>
<accession>A0ABZ1BKY7</accession>
<dbReference type="EMBL" id="CP141614">
    <property type="protein sequence ID" value="WRP13444.1"/>
    <property type="molecule type" value="Genomic_DNA"/>
</dbReference>
<evidence type="ECO:0000313" key="2">
    <source>
        <dbReference type="EMBL" id="WRP13444.1"/>
    </source>
</evidence>
<dbReference type="Pfam" id="PF00535">
    <property type="entry name" value="Glycos_transf_2"/>
    <property type="match status" value="1"/>
</dbReference>
<dbReference type="SUPFAM" id="SSF53448">
    <property type="entry name" value="Nucleotide-diphospho-sugar transferases"/>
    <property type="match status" value="1"/>
</dbReference>
<dbReference type="InterPro" id="IPR029044">
    <property type="entry name" value="Nucleotide-diphossugar_trans"/>
</dbReference>
<feature type="domain" description="Glycosyltransferase 2-like" evidence="1">
    <location>
        <begin position="2"/>
        <end position="112"/>
    </location>
</feature>
<sequence>MSAVVPARDEADRVGRTVRSLRRIAGVREVVVVDDGSTDATAWVARRAGARLVRLSRCGGKASALYLGARAARGDVLLLADADLAESAGALADLCGPVVDGQADVVVGVPGPGGDGGIGLVRAVAGWGSETLGGTRLAAPLCGQRALRAAVAPWLLSRAARGYGIETYINVQAGRRRLRVVQRPIRIRHRRYGRGPAGWLHRARQLGDVLVTLVQLAGERTGR</sequence>
<dbReference type="RefSeq" id="WP_324667689.1">
    <property type="nucleotide sequence ID" value="NZ_CP141614.1"/>
</dbReference>
<name>A0ABZ1BKY7_9FIRM</name>
<organism evidence="2 3">
    <name type="scientific">Geochorda subterranea</name>
    <dbReference type="NCBI Taxonomy" id="3109564"/>
    <lineage>
        <taxon>Bacteria</taxon>
        <taxon>Bacillati</taxon>
        <taxon>Bacillota</taxon>
        <taxon>Limnochordia</taxon>
        <taxon>Limnochordales</taxon>
        <taxon>Geochordaceae</taxon>
        <taxon>Geochorda</taxon>
    </lineage>
</organism>
<dbReference type="CDD" id="cd04179">
    <property type="entry name" value="DPM_DPG-synthase_like"/>
    <property type="match status" value="1"/>
</dbReference>
<dbReference type="Proteomes" id="UP001333102">
    <property type="component" value="Chromosome"/>
</dbReference>
<evidence type="ECO:0000259" key="1">
    <source>
        <dbReference type="Pfam" id="PF00535"/>
    </source>
</evidence>
<dbReference type="PANTHER" id="PTHR48090:SF7">
    <property type="entry name" value="RFBJ PROTEIN"/>
    <property type="match status" value="1"/>
</dbReference>
<protein>
    <submittedName>
        <fullName evidence="2">Glycosyltransferase family 2 protein</fullName>
    </submittedName>
</protein>
<dbReference type="Gene3D" id="3.90.550.10">
    <property type="entry name" value="Spore Coat Polysaccharide Biosynthesis Protein SpsA, Chain A"/>
    <property type="match status" value="1"/>
</dbReference>
<dbReference type="PANTHER" id="PTHR48090">
    <property type="entry name" value="UNDECAPRENYL-PHOSPHATE 4-DEOXY-4-FORMAMIDO-L-ARABINOSE TRANSFERASE-RELATED"/>
    <property type="match status" value="1"/>
</dbReference>
<reference evidence="3" key="1">
    <citation type="submission" date="2023-12" db="EMBL/GenBank/DDBJ databases">
        <title>Novel isolates from deep terrestrial aquifers shed light on the physiology and ecology of the class Limnochordia.</title>
        <authorList>
            <person name="Karnachuk O.V."/>
            <person name="Lukina A.P."/>
            <person name="Avakyan M.R."/>
            <person name="Kadnikov V."/>
            <person name="Begmatov S."/>
            <person name="Beletsky A.V."/>
            <person name="Mardanov A.V."/>
            <person name="Ravin N.V."/>
        </authorList>
    </citation>
    <scope>NUCLEOTIDE SEQUENCE [LARGE SCALE GENOMIC DNA]</scope>
    <source>
        <strain evidence="3">LN</strain>
    </source>
</reference>
<evidence type="ECO:0000313" key="3">
    <source>
        <dbReference type="Proteomes" id="UP001333102"/>
    </source>
</evidence>